<comment type="subcellular location">
    <subcellularLocation>
        <location evidence="1">Membrane</location>
        <topology evidence="1">Multi-pass membrane protein</topology>
    </subcellularLocation>
</comment>
<accession>A0ABS8WAV2</accession>
<dbReference type="CDD" id="cd09325">
    <property type="entry name" value="TDT_C4-dicarb_trans"/>
    <property type="match status" value="1"/>
</dbReference>
<dbReference type="InterPro" id="IPR004695">
    <property type="entry name" value="SLAC1/Mae1/Ssu1/TehA"/>
</dbReference>
<dbReference type="EMBL" id="JAIMJA010000016">
    <property type="protein sequence ID" value="MCE2596137.1"/>
    <property type="molecule type" value="Genomic_DNA"/>
</dbReference>
<feature type="transmembrane region" description="Helical" evidence="5">
    <location>
        <begin position="217"/>
        <end position="238"/>
    </location>
</feature>
<reference evidence="6 7" key="1">
    <citation type="journal article" date="2022" name="Environ. Microbiol. Rep.">
        <title>Eco-phylogenetic analyses reveal divergent evolution of vitamin B12 metabolism in the marine bacterial family 'Psychromonadaceae'.</title>
        <authorList>
            <person name="Jin X."/>
            <person name="Yang Y."/>
            <person name="Cao H."/>
            <person name="Gao B."/>
            <person name="Zhao Z."/>
        </authorList>
    </citation>
    <scope>NUCLEOTIDE SEQUENCE [LARGE SCALE GENOMIC DNA]</scope>
    <source>
        <strain evidence="6 7">MKS20</strain>
    </source>
</reference>
<evidence type="ECO:0000313" key="7">
    <source>
        <dbReference type="Proteomes" id="UP001201273"/>
    </source>
</evidence>
<feature type="transmembrane region" description="Helical" evidence="5">
    <location>
        <begin position="72"/>
        <end position="92"/>
    </location>
</feature>
<name>A0ABS8WAV2_9GAMM</name>
<organism evidence="6 7">
    <name type="scientific">Motilimonas cestriensis</name>
    <dbReference type="NCBI Taxonomy" id="2742685"/>
    <lineage>
        <taxon>Bacteria</taxon>
        <taxon>Pseudomonadati</taxon>
        <taxon>Pseudomonadota</taxon>
        <taxon>Gammaproteobacteria</taxon>
        <taxon>Alteromonadales</taxon>
        <taxon>Alteromonadales genera incertae sedis</taxon>
        <taxon>Motilimonas</taxon>
    </lineage>
</organism>
<feature type="transmembrane region" description="Helical" evidence="5">
    <location>
        <begin position="194"/>
        <end position="211"/>
    </location>
</feature>
<evidence type="ECO:0000256" key="1">
    <source>
        <dbReference type="ARBA" id="ARBA00004141"/>
    </source>
</evidence>
<evidence type="ECO:0000256" key="3">
    <source>
        <dbReference type="ARBA" id="ARBA00022989"/>
    </source>
</evidence>
<feature type="transmembrane region" description="Helical" evidence="5">
    <location>
        <begin position="250"/>
        <end position="270"/>
    </location>
</feature>
<evidence type="ECO:0000256" key="5">
    <source>
        <dbReference type="SAM" id="Phobius"/>
    </source>
</evidence>
<dbReference type="PANTHER" id="PTHR37955">
    <property type="entry name" value="TELLURITE RESISTANCE PROTEIN TEHA"/>
    <property type="match status" value="1"/>
</dbReference>
<dbReference type="InterPro" id="IPR052951">
    <property type="entry name" value="Tellurite_res_ion_channel"/>
</dbReference>
<feature type="transmembrane region" description="Helical" evidence="5">
    <location>
        <begin position="160"/>
        <end position="182"/>
    </location>
</feature>
<keyword evidence="2 5" id="KW-0812">Transmembrane</keyword>
<dbReference type="Gene3D" id="1.50.10.150">
    <property type="entry name" value="Voltage-dependent anion channel"/>
    <property type="match status" value="1"/>
</dbReference>
<proteinExistence type="predicted"/>
<evidence type="ECO:0000256" key="2">
    <source>
        <dbReference type="ARBA" id="ARBA00022692"/>
    </source>
</evidence>
<dbReference type="PANTHER" id="PTHR37955:SF1">
    <property type="entry name" value="DEP DOMAIN-CONTAINING PROTEIN"/>
    <property type="match status" value="1"/>
</dbReference>
<gene>
    <name evidence="6" type="ORF">K6Y31_15090</name>
</gene>
<evidence type="ECO:0000313" key="6">
    <source>
        <dbReference type="EMBL" id="MCE2596137.1"/>
    </source>
</evidence>
<dbReference type="RefSeq" id="WP_233053789.1">
    <property type="nucleotide sequence ID" value="NZ_JAIMJA010000016.1"/>
</dbReference>
<feature type="transmembrane region" description="Helical" evidence="5">
    <location>
        <begin position="38"/>
        <end position="60"/>
    </location>
</feature>
<keyword evidence="4 5" id="KW-0472">Membrane</keyword>
<feature type="transmembrane region" description="Helical" evidence="5">
    <location>
        <begin position="132"/>
        <end position="154"/>
    </location>
</feature>
<comment type="caution">
    <text evidence="6">The sequence shown here is derived from an EMBL/GenBank/DDBJ whole genome shotgun (WGS) entry which is preliminary data.</text>
</comment>
<dbReference type="InterPro" id="IPR038665">
    <property type="entry name" value="Voltage-dep_anion_channel_sf"/>
</dbReference>
<keyword evidence="7" id="KW-1185">Reference proteome</keyword>
<feature type="transmembrane region" description="Helical" evidence="5">
    <location>
        <begin position="98"/>
        <end position="120"/>
    </location>
</feature>
<evidence type="ECO:0000256" key="4">
    <source>
        <dbReference type="ARBA" id="ARBA00023136"/>
    </source>
</evidence>
<protein>
    <submittedName>
        <fullName evidence="6">TDT family transporter</fullName>
    </submittedName>
</protein>
<feature type="transmembrane region" description="Helical" evidence="5">
    <location>
        <begin position="290"/>
        <end position="308"/>
    </location>
</feature>
<dbReference type="Proteomes" id="UP001201273">
    <property type="component" value="Unassembled WGS sequence"/>
</dbReference>
<dbReference type="Pfam" id="PF03595">
    <property type="entry name" value="SLAC1"/>
    <property type="match status" value="1"/>
</dbReference>
<keyword evidence="3 5" id="KW-1133">Transmembrane helix</keyword>
<sequence length="321" mass="34683">MKSIRQRASMIHTPMAGLALAIASLGWGWDQVSNGAGHFQLLSAQIAALLLLVLLIKFVLHPTSLLADLAHPVVGSVVPTFAMASMVVASTFASHHVLGAKLVWLAAIALHITFLLMFTYHRARQFKLTDMVPSWFVPPVGIIVAALTCPATQFTSLATVLLYFGLACYAVLLPLMLFRLCCCGSLPTAAKPTLAILAAPASLGLAGYLNLVAQPDYHLLVVLLVLAILMTGFLYLAFFRLLQLPFSPGYAAFTFPTVIGATALFKLAGYIEQQGHNPAWVEVLQHLAKLELVVATVVVSYVALHYLVDQVQSQRGFQMKC</sequence>